<dbReference type="SUPFAM" id="SSF53335">
    <property type="entry name" value="S-adenosyl-L-methionine-dependent methyltransferases"/>
    <property type="match status" value="1"/>
</dbReference>
<proteinExistence type="predicted"/>
<organism evidence="2 3">
    <name type="scientific">Desulfofustis limnaeus</name>
    <dbReference type="NCBI Taxonomy" id="2740163"/>
    <lineage>
        <taxon>Bacteria</taxon>
        <taxon>Pseudomonadati</taxon>
        <taxon>Thermodesulfobacteriota</taxon>
        <taxon>Desulfobulbia</taxon>
        <taxon>Desulfobulbales</taxon>
        <taxon>Desulfocapsaceae</taxon>
        <taxon>Desulfofustis</taxon>
    </lineage>
</organism>
<feature type="domain" description="Methyltransferase type 11" evidence="1">
    <location>
        <begin position="15"/>
        <end position="64"/>
    </location>
</feature>
<dbReference type="InterPro" id="IPR029063">
    <property type="entry name" value="SAM-dependent_MTases_sf"/>
</dbReference>
<dbReference type="Pfam" id="PF08241">
    <property type="entry name" value="Methyltransf_11"/>
    <property type="match status" value="1"/>
</dbReference>
<evidence type="ECO:0000259" key="1">
    <source>
        <dbReference type="Pfam" id="PF08241"/>
    </source>
</evidence>
<dbReference type="EMBL" id="AP025516">
    <property type="protein sequence ID" value="BDD89149.1"/>
    <property type="molecule type" value="Genomic_DNA"/>
</dbReference>
<dbReference type="Proteomes" id="UP000830055">
    <property type="component" value="Chromosome"/>
</dbReference>
<reference evidence="2 3" key="1">
    <citation type="submission" date="2022-01" db="EMBL/GenBank/DDBJ databases">
        <title>Desulfofustis limnae sp. nov., a novel mesophilic sulfate-reducing bacterium isolated from marsh soil.</title>
        <authorList>
            <person name="Watanabe M."/>
            <person name="Takahashi A."/>
            <person name="Kojima H."/>
            <person name="Fukui M."/>
        </authorList>
    </citation>
    <scope>NUCLEOTIDE SEQUENCE [LARGE SCALE GENOMIC DNA]</scope>
    <source>
        <strain evidence="2 3">PPLL</strain>
    </source>
</reference>
<protein>
    <recommendedName>
        <fullName evidence="1">Methyltransferase type 11 domain-containing protein</fullName>
    </recommendedName>
</protein>
<evidence type="ECO:0000313" key="3">
    <source>
        <dbReference type="Proteomes" id="UP000830055"/>
    </source>
</evidence>
<gene>
    <name evidence="2" type="ORF">DPPLL_35140</name>
</gene>
<name>A0ABM7WDS1_9BACT</name>
<dbReference type="Gene3D" id="3.40.50.150">
    <property type="entry name" value="Vaccinia Virus protein VP39"/>
    <property type="match status" value="1"/>
</dbReference>
<evidence type="ECO:0000313" key="2">
    <source>
        <dbReference type="EMBL" id="BDD89149.1"/>
    </source>
</evidence>
<accession>A0ABM7WDS1</accession>
<keyword evidence="3" id="KW-1185">Reference proteome</keyword>
<sequence length="135" mass="15320">MVDYVPFPISFSEHVRLSFVQASGDHIPFQDGSFDLVYTNQALEQMDHIKDNVLREIARVTRRAAVFSEPFRDWNASGIRRNRVLASQYFSGALDDLKSYGFVPIFSTDDIPSKVILHTGIVVAEKLVQSELRNS</sequence>
<dbReference type="InterPro" id="IPR013216">
    <property type="entry name" value="Methyltransf_11"/>
</dbReference>